<gene>
    <name evidence="2" type="ORF">SAMN02745121_05492</name>
</gene>
<dbReference type="RefSeq" id="WP_096328727.1">
    <property type="nucleotide sequence ID" value="NZ_FOMX01000019.1"/>
</dbReference>
<feature type="signal peptide" evidence="1">
    <location>
        <begin position="1"/>
        <end position="21"/>
    </location>
</feature>
<accession>A0A1I2DAQ0</accession>
<sequence length="151" mass="16945">MKRSICLAFAALLLTGTDVFAADGSLEPRTSDSSIQPAKRLVVNNPNDYPVACAVVHFAQGRWHTEHWYRIDPGKERTFVNPYYAYCEKTGGGGWWGSREEGDFCVSAGEGPVFRSNMRDVCLDPDRVDRGVMLPRFARVSGDTVRWNLQQ</sequence>
<evidence type="ECO:0000256" key="1">
    <source>
        <dbReference type="SAM" id="SignalP"/>
    </source>
</evidence>
<dbReference type="Proteomes" id="UP000199400">
    <property type="component" value="Unassembled WGS sequence"/>
</dbReference>
<protein>
    <recommendedName>
        <fullName evidence="4">DUF1036 domain-containing protein</fullName>
    </recommendedName>
</protein>
<evidence type="ECO:0000313" key="2">
    <source>
        <dbReference type="EMBL" id="SFE77559.1"/>
    </source>
</evidence>
<dbReference type="AlphaFoldDB" id="A0A1I2DAQ0"/>
<evidence type="ECO:0000313" key="3">
    <source>
        <dbReference type="Proteomes" id="UP000199400"/>
    </source>
</evidence>
<feature type="chain" id="PRO_5011498400" description="DUF1036 domain-containing protein" evidence="1">
    <location>
        <begin position="22"/>
        <end position="151"/>
    </location>
</feature>
<keyword evidence="3" id="KW-1185">Reference proteome</keyword>
<dbReference type="EMBL" id="FOMX01000019">
    <property type="protein sequence ID" value="SFE77559.1"/>
    <property type="molecule type" value="Genomic_DNA"/>
</dbReference>
<reference evidence="3" key="1">
    <citation type="submission" date="2016-10" db="EMBL/GenBank/DDBJ databases">
        <authorList>
            <person name="Varghese N."/>
            <person name="Submissions S."/>
        </authorList>
    </citation>
    <scope>NUCLEOTIDE SEQUENCE [LARGE SCALE GENOMIC DNA]</scope>
    <source>
        <strain evidence="3">ATCC 25963</strain>
    </source>
</reference>
<proteinExistence type="predicted"/>
<organism evidence="2 3">
    <name type="scientific">Nannocystis exedens</name>
    <dbReference type="NCBI Taxonomy" id="54"/>
    <lineage>
        <taxon>Bacteria</taxon>
        <taxon>Pseudomonadati</taxon>
        <taxon>Myxococcota</taxon>
        <taxon>Polyangia</taxon>
        <taxon>Nannocystales</taxon>
        <taxon>Nannocystaceae</taxon>
        <taxon>Nannocystis</taxon>
    </lineage>
</organism>
<keyword evidence="1" id="KW-0732">Signal</keyword>
<name>A0A1I2DAQ0_9BACT</name>
<evidence type="ECO:0008006" key="4">
    <source>
        <dbReference type="Google" id="ProtNLM"/>
    </source>
</evidence>